<dbReference type="EMBL" id="CP036259">
    <property type="protein sequence ID" value="QDR82259.1"/>
    <property type="molecule type" value="Genomic_DNA"/>
</dbReference>
<dbReference type="Gene3D" id="3.30.1380.20">
    <property type="entry name" value="Trafficking protein particle complex subunit 3"/>
    <property type="match status" value="1"/>
</dbReference>
<dbReference type="SMART" id="SM00989">
    <property type="entry name" value="V4R"/>
    <property type="match status" value="1"/>
</dbReference>
<dbReference type="InterPro" id="IPR024096">
    <property type="entry name" value="NO_sig/Golgi_transp_ligand-bd"/>
</dbReference>
<organism evidence="2 3">
    <name type="scientific">Sporomusa termitida</name>
    <dbReference type="NCBI Taxonomy" id="2377"/>
    <lineage>
        <taxon>Bacteria</taxon>
        <taxon>Bacillati</taxon>
        <taxon>Bacillota</taxon>
        <taxon>Negativicutes</taxon>
        <taxon>Selenomonadales</taxon>
        <taxon>Sporomusaceae</taxon>
        <taxon>Sporomusa</taxon>
    </lineage>
</organism>
<name>A0A517DY29_9FIRM</name>
<dbReference type="PANTHER" id="PTHR35090">
    <property type="entry name" value="DNA-DIRECTED RNA POLYMERASE SUBUNIT I"/>
    <property type="match status" value="1"/>
</dbReference>
<sequence>MTQRYKFNWDLLGDIAEGRPNLGPMVRTEIYRLMQFSFRDVLEQTYGTEAADKLFYQAGLLAGKQFYQNVMKAAAAFNDFSDFIKTFQSTLAEKGIGILRIEAADHARGRYVLSIAEDLDCAGLPELDYEICVYDEGFIAGIFASYTGREYTVKEVDCWCTGDRTCRFVAEVAAANKLAGQPADRREV</sequence>
<accession>A0A517DY29</accession>
<proteinExistence type="predicted"/>
<gene>
    <name evidence="2" type="ORF">SPTER_36830</name>
</gene>
<evidence type="ECO:0000313" key="2">
    <source>
        <dbReference type="EMBL" id="QDR82259.1"/>
    </source>
</evidence>
<feature type="domain" description="4-vinyl reductase 4VR" evidence="1">
    <location>
        <begin position="110"/>
        <end position="172"/>
    </location>
</feature>
<reference evidence="2 3" key="1">
    <citation type="submission" date="2019-02" db="EMBL/GenBank/DDBJ databases">
        <title>Closed genome of Sporomusa termitida DSM 4440.</title>
        <authorList>
            <person name="Poehlein A."/>
            <person name="Daniel R."/>
        </authorList>
    </citation>
    <scope>NUCLEOTIDE SEQUENCE [LARGE SCALE GENOMIC DNA]</scope>
    <source>
        <strain evidence="2 3">DSM 4440</strain>
    </source>
</reference>
<dbReference type="Pfam" id="PF02830">
    <property type="entry name" value="V4R"/>
    <property type="match status" value="1"/>
</dbReference>
<dbReference type="InterPro" id="IPR004096">
    <property type="entry name" value="V4R"/>
</dbReference>
<dbReference type="AlphaFoldDB" id="A0A517DY29"/>
<evidence type="ECO:0000259" key="1">
    <source>
        <dbReference type="SMART" id="SM00989"/>
    </source>
</evidence>
<dbReference type="SUPFAM" id="SSF111126">
    <property type="entry name" value="Ligand-binding domain in the NO signalling and Golgi transport"/>
    <property type="match status" value="1"/>
</dbReference>
<dbReference type="Proteomes" id="UP000320776">
    <property type="component" value="Chromosome"/>
</dbReference>
<dbReference type="KEGG" id="sted:SPTER_36830"/>
<dbReference type="PANTHER" id="PTHR35090:SF2">
    <property type="entry name" value="ARSR FAMILY TRANSCRIPTIONAL REGULATOR"/>
    <property type="match status" value="1"/>
</dbReference>
<evidence type="ECO:0000313" key="3">
    <source>
        <dbReference type="Proteomes" id="UP000320776"/>
    </source>
</evidence>
<keyword evidence="3" id="KW-1185">Reference proteome</keyword>
<dbReference type="OrthoDB" id="9788644at2"/>
<protein>
    <submittedName>
        <fullName evidence="2">V4R domain protein</fullName>
    </submittedName>
</protein>
<dbReference type="RefSeq" id="WP_144351662.1">
    <property type="nucleotide sequence ID" value="NZ_CP036259.1"/>
</dbReference>